<dbReference type="InterPro" id="IPR001646">
    <property type="entry name" value="5peptide_repeat"/>
</dbReference>
<dbReference type="EMBL" id="LJYF01000036">
    <property type="protein sequence ID" value="KRP89985.1"/>
    <property type="molecule type" value="Genomic_DNA"/>
</dbReference>
<name>A0A0R3C5B9_9BRAD</name>
<sequence length="456" mass="49922">MMTSAHWGIGRNPFPLLEGDNDYSGKDFDSVVLQDSKSLSHAFLNGVTLSNAAFIRADLDQCEFGEAELTKTTFVECLLAGTDFVRATFKDVLFEDCDLTDGEWRESTFTRVRFVRCKFAHTTVNLCSFYDCAILEGSVEGLDYKAVNYNVFSRCTFDGGISNETVLSRNFGLRPTKSSSSVVHFGSHVTLEQVCLLSSSGPVGAFDVVRAIENECANFRGRMKKLRLEFIGNIVRLMASEARISSSSLIYIEGVLSGLGALFLEDGDPQAVLSAFITVRNALFERVNATLLDTDAPAGIADRLALTYEAQFSRDEGEALAQALDHILTDGSRTVTLTSVQHGSTIFNIDFHGAVCTAAATWAAVNLLLSQAKTSIKTIKAIKAEFKKRKSAPKPKRDLTRAKKATPALLLSGKEPPELVRLRRAVHQNGLLLVQLDAPAMATLHVREDGMRARED</sequence>
<evidence type="ECO:0000313" key="1">
    <source>
        <dbReference type="EMBL" id="KRP89985.1"/>
    </source>
</evidence>
<dbReference type="OrthoDB" id="7672997at2"/>
<accession>A0A0R3C5B9</accession>
<reference evidence="1 2" key="1">
    <citation type="submission" date="2015-09" db="EMBL/GenBank/DDBJ databases">
        <title>Draft Genome Sequence of the Strain BR 3267 (Bradyrhizobium yuanmingense) recommended as inoculant for cowpea in Brazil.</title>
        <authorList>
            <person name="Simoes-Araujo J.L."/>
            <person name="Zilli J.E."/>
        </authorList>
    </citation>
    <scope>NUCLEOTIDE SEQUENCE [LARGE SCALE GENOMIC DNA]</scope>
    <source>
        <strain evidence="1 2">BR3267</strain>
    </source>
</reference>
<evidence type="ECO:0000313" key="2">
    <source>
        <dbReference type="Proteomes" id="UP000051380"/>
    </source>
</evidence>
<dbReference type="Pfam" id="PF13599">
    <property type="entry name" value="Pentapeptide_4"/>
    <property type="match status" value="1"/>
</dbReference>
<dbReference type="SUPFAM" id="SSF141571">
    <property type="entry name" value="Pentapeptide repeat-like"/>
    <property type="match status" value="1"/>
</dbReference>
<organism evidence="1 2">
    <name type="scientific">Bradyrhizobium yuanmingense</name>
    <dbReference type="NCBI Taxonomy" id="108015"/>
    <lineage>
        <taxon>Bacteria</taxon>
        <taxon>Pseudomonadati</taxon>
        <taxon>Pseudomonadota</taxon>
        <taxon>Alphaproteobacteria</taxon>
        <taxon>Hyphomicrobiales</taxon>
        <taxon>Nitrobacteraceae</taxon>
        <taxon>Bradyrhizobium</taxon>
    </lineage>
</organism>
<protein>
    <recommendedName>
        <fullName evidence="3">Pentapeptide repeat-containing protein</fullName>
    </recommendedName>
</protein>
<dbReference type="Gene3D" id="2.160.20.80">
    <property type="entry name" value="E3 ubiquitin-protein ligase SopA"/>
    <property type="match status" value="1"/>
</dbReference>
<dbReference type="AlphaFoldDB" id="A0A0R3C5B9"/>
<dbReference type="Proteomes" id="UP000051380">
    <property type="component" value="Unassembled WGS sequence"/>
</dbReference>
<proteinExistence type="predicted"/>
<gene>
    <name evidence="1" type="ORF">AOQ72_00005</name>
</gene>
<evidence type="ECO:0008006" key="3">
    <source>
        <dbReference type="Google" id="ProtNLM"/>
    </source>
</evidence>
<comment type="caution">
    <text evidence="1">The sequence shown here is derived from an EMBL/GenBank/DDBJ whole genome shotgun (WGS) entry which is preliminary data.</text>
</comment>